<dbReference type="EMBL" id="JACHKY010000002">
    <property type="protein sequence ID" value="MBB4797769.1"/>
    <property type="molecule type" value="Genomic_DNA"/>
</dbReference>
<dbReference type="RefSeq" id="WP_184268596.1">
    <property type="nucleotide sequence ID" value="NZ_JACHKY010000002.1"/>
</dbReference>
<gene>
    <name evidence="1" type="ORF">HNP32_001493</name>
</gene>
<accession>A0A7W7INT2</accession>
<proteinExistence type="predicted"/>
<reference evidence="1 2" key="1">
    <citation type="submission" date="2020-08" db="EMBL/GenBank/DDBJ databases">
        <title>Functional genomics of gut bacteria from endangered species of beetles.</title>
        <authorList>
            <person name="Carlos-Shanley C."/>
        </authorList>
    </citation>
    <scope>NUCLEOTIDE SEQUENCE [LARGE SCALE GENOMIC DNA]</scope>
    <source>
        <strain evidence="1 2">S00123</strain>
    </source>
</reference>
<organism evidence="1 2">
    <name type="scientific">Brevundimonas bullata</name>
    <dbReference type="NCBI Taxonomy" id="13160"/>
    <lineage>
        <taxon>Bacteria</taxon>
        <taxon>Pseudomonadati</taxon>
        <taxon>Pseudomonadota</taxon>
        <taxon>Alphaproteobacteria</taxon>
        <taxon>Caulobacterales</taxon>
        <taxon>Caulobacteraceae</taxon>
        <taxon>Brevundimonas</taxon>
    </lineage>
</organism>
<evidence type="ECO:0000313" key="2">
    <source>
        <dbReference type="Proteomes" id="UP000539957"/>
    </source>
</evidence>
<dbReference type="GO" id="GO:0003677">
    <property type="term" value="F:DNA binding"/>
    <property type="evidence" value="ECO:0007669"/>
    <property type="project" value="UniProtKB-KW"/>
</dbReference>
<keyword evidence="2" id="KW-1185">Reference proteome</keyword>
<dbReference type="InterPro" id="IPR036390">
    <property type="entry name" value="WH_DNA-bd_sf"/>
</dbReference>
<dbReference type="AlphaFoldDB" id="A0A7W7INT2"/>
<name>A0A7W7INT2_9CAUL</name>
<dbReference type="Gene3D" id="1.10.10.10">
    <property type="entry name" value="Winged helix-like DNA-binding domain superfamily/Winged helix DNA-binding domain"/>
    <property type="match status" value="1"/>
</dbReference>
<evidence type="ECO:0000313" key="1">
    <source>
        <dbReference type="EMBL" id="MBB4797769.1"/>
    </source>
</evidence>
<keyword evidence="1" id="KW-0238">DNA-binding</keyword>
<dbReference type="SUPFAM" id="SSF46785">
    <property type="entry name" value="Winged helix' DNA-binding domain"/>
    <property type="match status" value="1"/>
</dbReference>
<dbReference type="InterPro" id="IPR036388">
    <property type="entry name" value="WH-like_DNA-bd_sf"/>
</dbReference>
<dbReference type="Proteomes" id="UP000539957">
    <property type="component" value="Unassembled WGS sequence"/>
</dbReference>
<protein>
    <submittedName>
        <fullName evidence="1">DNA-binding MarR family transcriptional regulator</fullName>
    </submittedName>
</protein>
<comment type="caution">
    <text evidence="1">The sequence shown here is derived from an EMBL/GenBank/DDBJ whole genome shotgun (WGS) entry which is preliminary data.</text>
</comment>
<sequence>MNDADHAADLLLAALAEVERVAPGLTLGQLTMLLHVVRREGVRISDLSRLGGWSESRVSRGVRAMTMAGEPGSLPPAYGLVEILRGGDARARHLVPTTLGAALAKSLIGEGLGFRLVAMSPEAARRAAPTGDGDQQSECRSF</sequence>